<sequence>MRTFPLAALAGAALLLAACGTQTPAARGDGDRRCPSASPLPPGAAGLSEGGVRITSFAAAAAAGGGCPASEAAATYEVTNDSGTPMTYTVALGFRSASGGAVDVVTQTVAGVRPGQTVRRTVRPNRLPSAAPAVTGAEISKVRSVPAAEAPSQGGPCPRSGVRVYADQGDAAMGLRVVGLHLENCSTGVYRLDGYPELQLLDEKHAPVTGVRVQHGGAGISSGTGADAPPVPLALKPGEAARATLTWRNTTGFGDPVNAPYVRVHARPGAAPVTVTPELDLGTTGRLGVGAWQRADAGTP</sequence>
<feature type="domain" description="DUF4232" evidence="2">
    <location>
        <begin position="157"/>
        <end position="293"/>
    </location>
</feature>
<dbReference type="Proteomes" id="UP000247634">
    <property type="component" value="Chromosome"/>
</dbReference>
<evidence type="ECO:0000259" key="2">
    <source>
        <dbReference type="Pfam" id="PF14016"/>
    </source>
</evidence>
<feature type="chain" id="PRO_5016068868" evidence="1">
    <location>
        <begin position="26"/>
        <end position="300"/>
    </location>
</feature>
<reference evidence="3 4" key="1">
    <citation type="submission" date="2018-06" db="EMBL/GenBank/DDBJ databases">
        <title>The complete genome sequence of a nosiheptide producer Streptomyces actuosus ATCC 25421: deducing the ability of producing a new class III lantibiotics.</title>
        <authorList>
            <person name="Liu W."/>
            <person name="Sun F."/>
            <person name="Hu Y."/>
        </authorList>
    </citation>
    <scope>NUCLEOTIDE SEQUENCE [LARGE SCALE GENOMIC DNA]</scope>
    <source>
        <strain evidence="3 4">ATCC 25421</strain>
    </source>
</reference>
<evidence type="ECO:0000256" key="1">
    <source>
        <dbReference type="SAM" id="SignalP"/>
    </source>
</evidence>
<dbReference type="Pfam" id="PF14016">
    <property type="entry name" value="DUF4232"/>
    <property type="match status" value="1"/>
</dbReference>
<dbReference type="InterPro" id="IPR025326">
    <property type="entry name" value="DUF4232"/>
</dbReference>
<accession>A0A2U9P273</accession>
<organism evidence="3 4">
    <name type="scientific">Streptomyces actuosus</name>
    <dbReference type="NCBI Taxonomy" id="1885"/>
    <lineage>
        <taxon>Bacteria</taxon>
        <taxon>Bacillati</taxon>
        <taxon>Actinomycetota</taxon>
        <taxon>Actinomycetes</taxon>
        <taxon>Kitasatosporales</taxon>
        <taxon>Streptomycetaceae</taxon>
        <taxon>Streptomyces</taxon>
    </lineage>
</organism>
<name>A0A2U9P273_STRAS</name>
<dbReference type="OrthoDB" id="3827416at2"/>
<evidence type="ECO:0000313" key="3">
    <source>
        <dbReference type="EMBL" id="AWT43593.1"/>
    </source>
</evidence>
<dbReference type="AlphaFoldDB" id="A0A2U9P273"/>
<dbReference type="EMBL" id="CP029788">
    <property type="protein sequence ID" value="AWT43593.1"/>
    <property type="molecule type" value="Genomic_DNA"/>
</dbReference>
<dbReference type="RefSeq" id="WP_110628508.1">
    <property type="nucleotide sequence ID" value="NZ_CP029788.1"/>
</dbReference>
<gene>
    <name evidence="3" type="ORF">DMT42_15560</name>
</gene>
<proteinExistence type="predicted"/>
<dbReference type="KEGG" id="sact:DMT42_15560"/>
<feature type="signal peptide" evidence="1">
    <location>
        <begin position="1"/>
        <end position="25"/>
    </location>
</feature>
<evidence type="ECO:0000313" key="4">
    <source>
        <dbReference type="Proteomes" id="UP000247634"/>
    </source>
</evidence>
<dbReference type="PROSITE" id="PS51257">
    <property type="entry name" value="PROKAR_LIPOPROTEIN"/>
    <property type="match status" value="1"/>
</dbReference>
<keyword evidence="1" id="KW-0732">Signal</keyword>
<keyword evidence="4" id="KW-1185">Reference proteome</keyword>
<protein>
    <submittedName>
        <fullName evidence="3">DUF4232 domain-containing protein</fullName>
    </submittedName>
</protein>